<name>A0ABX0QP80_9BACT</name>
<dbReference type="EMBL" id="WAEL01000008">
    <property type="protein sequence ID" value="NID12787.1"/>
    <property type="molecule type" value="Genomic_DNA"/>
</dbReference>
<organism evidence="2 3">
    <name type="scientific">Fibrivirga algicola</name>
    <dbReference type="NCBI Taxonomy" id="2950420"/>
    <lineage>
        <taxon>Bacteria</taxon>
        <taxon>Pseudomonadati</taxon>
        <taxon>Bacteroidota</taxon>
        <taxon>Cytophagia</taxon>
        <taxon>Cytophagales</taxon>
        <taxon>Spirosomataceae</taxon>
        <taxon>Fibrivirga</taxon>
    </lineage>
</organism>
<feature type="domain" description="Spore protein YkvP/CgeB glycosyl transferase-like" evidence="1">
    <location>
        <begin position="184"/>
        <end position="330"/>
    </location>
</feature>
<proteinExistence type="predicted"/>
<evidence type="ECO:0000313" key="2">
    <source>
        <dbReference type="EMBL" id="NID12787.1"/>
    </source>
</evidence>
<evidence type="ECO:0000313" key="3">
    <source>
        <dbReference type="Proteomes" id="UP000606008"/>
    </source>
</evidence>
<dbReference type="RefSeq" id="WP_166693491.1">
    <property type="nucleotide sequence ID" value="NZ_WAEL01000008.1"/>
</dbReference>
<keyword evidence="3" id="KW-1185">Reference proteome</keyword>
<evidence type="ECO:0000259" key="1">
    <source>
        <dbReference type="Pfam" id="PF13524"/>
    </source>
</evidence>
<comment type="caution">
    <text evidence="2">The sequence shown here is derived from an EMBL/GenBank/DDBJ whole genome shotgun (WGS) entry which is preliminary data.</text>
</comment>
<dbReference type="InterPro" id="IPR055259">
    <property type="entry name" value="YkvP/CgeB_Glyco_trans-like"/>
</dbReference>
<reference evidence="2" key="1">
    <citation type="submission" date="2024-05" db="EMBL/GenBank/DDBJ databases">
        <authorList>
            <person name="Jung D.-H."/>
        </authorList>
    </citation>
    <scope>NUCLEOTIDE SEQUENCE</scope>
    <source>
        <strain evidence="2">JA-25</strain>
    </source>
</reference>
<protein>
    <submittedName>
        <fullName evidence="2">Glycosyltransferase</fullName>
    </submittedName>
</protein>
<accession>A0ABX0QP80</accession>
<gene>
    <name evidence="2" type="ORF">F7231_21630</name>
</gene>
<sequence>MTICIVGNSSETALEQSYKRAFEALGHAVSIYDIEKRAGDFVRFGRLGLVFNQYITVEAWRQKLNRDLALSLRTAQPDLVLVVGNARITFSTLAFVKSVHACLFVLLWPDPLTSLQSHVRESAALYDCVATYSQASVPMFRRLGFTNPHWVPLAADPSLHGYQPTGDEFRYDFSFVGDWRPERERALAVLATQFSERKLGIWGTNWQRSKSPALKPHLHLTPLRGRDCARLFGQSRLNLNLIDATGYPAANMRFFEILIARGLQVVSACPEMADTFLPDEHALYFDTDESLCVVVDNALRTPTLMAEIRQRGYERVQQGHTYLHRAEQLLSLLF</sequence>
<dbReference type="Pfam" id="PF13524">
    <property type="entry name" value="Glyco_trans_1_2"/>
    <property type="match status" value="1"/>
</dbReference>
<dbReference type="SUPFAM" id="SSF53756">
    <property type="entry name" value="UDP-Glycosyltransferase/glycogen phosphorylase"/>
    <property type="match status" value="1"/>
</dbReference>
<dbReference type="Proteomes" id="UP000606008">
    <property type="component" value="Unassembled WGS sequence"/>
</dbReference>